<sequence>MNHTYKVVKTNLELFAAAICEAHVYVVSIDEEYRVNFEDFGGTVQLITSDIVRISGKEFSRKKYQFRVEVANGE</sequence>
<dbReference type="Proteomes" id="UP001519272">
    <property type="component" value="Unassembled WGS sequence"/>
</dbReference>
<evidence type="ECO:0000313" key="2">
    <source>
        <dbReference type="Proteomes" id="UP001519272"/>
    </source>
</evidence>
<protein>
    <submittedName>
        <fullName evidence="1">Uncharacterized protein</fullName>
    </submittedName>
</protein>
<name>A0ABS4FWY1_9BACL</name>
<comment type="caution">
    <text evidence="1">The sequence shown here is derived from an EMBL/GenBank/DDBJ whole genome shotgun (WGS) entry which is preliminary data.</text>
</comment>
<evidence type="ECO:0000313" key="1">
    <source>
        <dbReference type="EMBL" id="MBP1907029.1"/>
    </source>
</evidence>
<proteinExistence type="predicted"/>
<reference evidence="1 2" key="1">
    <citation type="submission" date="2021-03" db="EMBL/GenBank/DDBJ databases">
        <title>Genomic Encyclopedia of Type Strains, Phase IV (KMG-IV): sequencing the most valuable type-strain genomes for metagenomic binning, comparative biology and taxonomic classification.</title>
        <authorList>
            <person name="Goeker M."/>
        </authorList>
    </citation>
    <scope>NUCLEOTIDE SEQUENCE [LARGE SCALE GENOMIC DNA]</scope>
    <source>
        <strain evidence="1 2">DSM 14349</strain>
    </source>
</reference>
<keyword evidence="2" id="KW-1185">Reference proteome</keyword>
<accession>A0ABS4FWY1</accession>
<gene>
    <name evidence="1" type="ORF">J2Z32_003694</name>
</gene>
<dbReference type="RefSeq" id="WP_210090618.1">
    <property type="nucleotide sequence ID" value="NZ_JAGGKG010000021.1"/>
</dbReference>
<dbReference type="EMBL" id="JAGGKG010000021">
    <property type="protein sequence ID" value="MBP1907029.1"/>
    <property type="molecule type" value="Genomic_DNA"/>
</dbReference>
<organism evidence="1 2">
    <name type="scientific">Paenibacillus turicensis</name>
    <dbReference type="NCBI Taxonomy" id="160487"/>
    <lineage>
        <taxon>Bacteria</taxon>
        <taxon>Bacillati</taxon>
        <taxon>Bacillota</taxon>
        <taxon>Bacilli</taxon>
        <taxon>Bacillales</taxon>
        <taxon>Paenibacillaceae</taxon>
        <taxon>Paenibacillus</taxon>
    </lineage>
</organism>